<dbReference type="Proteomes" id="UP000046122">
    <property type="component" value="Unassembled WGS sequence"/>
</dbReference>
<protein>
    <submittedName>
        <fullName evidence="1">Uncharacterized protein</fullName>
    </submittedName>
</protein>
<gene>
    <name evidence="1" type="ORF">MPL3365_180222</name>
</gene>
<accession>A0A090G6U5</accession>
<reference evidence="1 2" key="1">
    <citation type="submission" date="2014-08" db="EMBL/GenBank/DDBJ databases">
        <authorList>
            <person name="Moulin Lionel"/>
        </authorList>
    </citation>
    <scope>NUCLEOTIDE SEQUENCE [LARGE SCALE GENOMIC DNA]</scope>
</reference>
<dbReference type="EMBL" id="CCNE01000010">
    <property type="protein sequence ID" value="CDX53615.1"/>
    <property type="molecule type" value="Genomic_DNA"/>
</dbReference>
<dbReference type="AlphaFoldDB" id="A0A090G6U5"/>
<sequence>MTFLSSSCDSAPTLMSHLMPPRCCPTTPGSRSLRQAADLDAPDLRPPFEIGPGELPGMFRLELVIERLGIMIVDENELPAKSQFIDELEDLLVPLHRHEAADIYLVWSGCMRHRFILDCVEERATHSLAASGRNADIASRSGSQ</sequence>
<organism evidence="1 2">
    <name type="scientific">Mesorhizobium plurifarium</name>
    <dbReference type="NCBI Taxonomy" id="69974"/>
    <lineage>
        <taxon>Bacteria</taxon>
        <taxon>Pseudomonadati</taxon>
        <taxon>Pseudomonadota</taxon>
        <taxon>Alphaproteobacteria</taxon>
        <taxon>Hyphomicrobiales</taxon>
        <taxon>Phyllobacteriaceae</taxon>
        <taxon>Mesorhizobium</taxon>
    </lineage>
</organism>
<name>A0A090G6U5_MESPL</name>
<proteinExistence type="predicted"/>
<evidence type="ECO:0000313" key="2">
    <source>
        <dbReference type="Proteomes" id="UP000046122"/>
    </source>
</evidence>
<evidence type="ECO:0000313" key="1">
    <source>
        <dbReference type="EMBL" id="CDX53615.1"/>
    </source>
</evidence>